<keyword evidence="2" id="KW-0378">Hydrolase</keyword>
<dbReference type="InterPro" id="IPR036138">
    <property type="entry name" value="PBP_dimer_sf"/>
</dbReference>
<evidence type="ECO:0000256" key="3">
    <source>
        <dbReference type="ARBA" id="ARBA00023136"/>
    </source>
</evidence>
<dbReference type="InterPro" id="IPR001460">
    <property type="entry name" value="PCN-bd_Tpept"/>
</dbReference>
<dbReference type="SUPFAM" id="SSF56601">
    <property type="entry name" value="beta-lactamase/transpeptidase-like"/>
    <property type="match status" value="1"/>
</dbReference>
<dbReference type="InterPro" id="IPR012338">
    <property type="entry name" value="Beta-lactam/transpept-like"/>
</dbReference>
<keyword evidence="7" id="KW-1185">Reference proteome</keyword>
<comment type="subcellular location">
    <subcellularLocation>
        <location evidence="1">Membrane</location>
    </subcellularLocation>
</comment>
<organism evidence="6 7">
    <name type="scientific">Polyangium sorediatum</name>
    <dbReference type="NCBI Taxonomy" id="889274"/>
    <lineage>
        <taxon>Bacteria</taxon>
        <taxon>Pseudomonadati</taxon>
        <taxon>Myxococcota</taxon>
        <taxon>Polyangia</taxon>
        <taxon>Polyangiales</taxon>
        <taxon>Polyangiaceae</taxon>
        <taxon>Polyangium</taxon>
    </lineage>
</organism>
<evidence type="ECO:0000313" key="7">
    <source>
        <dbReference type="Proteomes" id="UP001160301"/>
    </source>
</evidence>
<evidence type="ECO:0000256" key="2">
    <source>
        <dbReference type="ARBA" id="ARBA00022645"/>
    </source>
</evidence>
<dbReference type="PANTHER" id="PTHR30627">
    <property type="entry name" value="PEPTIDOGLYCAN D,D-TRANSPEPTIDASE"/>
    <property type="match status" value="1"/>
</dbReference>
<keyword evidence="2" id="KW-0121">Carboxypeptidase</keyword>
<proteinExistence type="predicted"/>
<evidence type="ECO:0000259" key="5">
    <source>
        <dbReference type="Pfam" id="PF03717"/>
    </source>
</evidence>
<name>A0ABT6P410_9BACT</name>
<dbReference type="Gene3D" id="3.90.1310.10">
    <property type="entry name" value="Penicillin-binding protein 2a (Domain 2)"/>
    <property type="match status" value="1"/>
</dbReference>
<evidence type="ECO:0000313" key="6">
    <source>
        <dbReference type="EMBL" id="MDI1435334.1"/>
    </source>
</evidence>
<dbReference type="SUPFAM" id="SSF56519">
    <property type="entry name" value="Penicillin binding protein dimerisation domain"/>
    <property type="match status" value="1"/>
</dbReference>
<dbReference type="InterPro" id="IPR005311">
    <property type="entry name" value="PBP_dimer"/>
</dbReference>
<evidence type="ECO:0000256" key="1">
    <source>
        <dbReference type="ARBA" id="ARBA00004370"/>
    </source>
</evidence>
<keyword evidence="3" id="KW-0472">Membrane</keyword>
<dbReference type="InterPro" id="IPR050515">
    <property type="entry name" value="Beta-lactam/transpept"/>
</dbReference>
<protein>
    <submittedName>
        <fullName evidence="6">Penicillin-binding transpeptidase domain-containing protein</fullName>
    </submittedName>
</protein>
<dbReference type="Pfam" id="PF03717">
    <property type="entry name" value="PBP_dimer"/>
    <property type="match status" value="1"/>
</dbReference>
<comment type="caution">
    <text evidence="6">The sequence shown here is derived from an EMBL/GenBank/DDBJ whole genome shotgun (WGS) entry which is preliminary data.</text>
</comment>
<feature type="domain" description="Penicillin-binding protein transpeptidase" evidence="4">
    <location>
        <begin position="313"/>
        <end position="550"/>
    </location>
</feature>
<gene>
    <name evidence="6" type="ORF">QHF89_37885</name>
</gene>
<dbReference type="Pfam" id="PF00905">
    <property type="entry name" value="Transpeptidase"/>
    <property type="match status" value="1"/>
</dbReference>
<dbReference type="EMBL" id="JARZHI010000056">
    <property type="protein sequence ID" value="MDI1435334.1"/>
    <property type="molecule type" value="Genomic_DNA"/>
</dbReference>
<feature type="domain" description="Penicillin-binding protein dimerisation" evidence="5">
    <location>
        <begin position="107"/>
        <end position="270"/>
    </location>
</feature>
<dbReference type="Proteomes" id="UP001160301">
    <property type="component" value="Unassembled WGS sequence"/>
</dbReference>
<reference evidence="6 7" key="1">
    <citation type="submission" date="2023-04" db="EMBL/GenBank/DDBJ databases">
        <title>The genome sequence of Polyangium sorediatum DSM14670.</title>
        <authorList>
            <person name="Zhang X."/>
        </authorList>
    </citation>
    <scope>NUCLEOTIDE SEQUENCE [LARGE SCALE GENOMIC DNA]</scope>
    <source>
        <strain evidence="6 7">DSM 14670</strain>
    </source>
</reference>
<accession>A0ABT6P410</accession>
<dbReference type="Gene3D" id="3.40.710.10">
    <property type="entry name" value="DD-peptidase/beta-lactamase superfamily"/>
    <property type="match status" value="1"/>
</dbReference>
<evidence type="ECO:0000259" key="4">
    <source>
        <dbReference type="Pfam" id="PF00905"/>
    </source>
</evidence>
<sequence length="647" mass="69692">MSLAVYEGEDRRALAAFLFALTTSDDPSIYLRRTVMPDDTALIPDVHEATSAPDARTHLGCRLRGMSWFVGAALLGLAARGVHLQIVHGAEHAARLEAASVKRVRLAPSRGVIRDARGRVVAENRVAVDAYVLPDRMLARPDEKVPRLAAALGLNDDERRRLRQKLDAVPAAKRDQFLLVRRDVDPERLLAIHDDRALSWIKLVERAGRRYPFGPLGAHAIGYMNEVSPAELAKDPSKRLGDRVGRTGVERARDRALRGTPGHAFVGVSSRVVVPAGREGTAPIAGHDVTLTLDMDLVRALDEAFDRHDQRKGAAVLIDVHTGRVLAMTSRPAFDPNLLDRGVAVPAAGSELDRALLQSEPPGSTIHPFTALAALASDRAAAEHPVECKGFYPLGRRLFRCTHSHGRVDLDHALAENCFVWLYDQAARLGLDAIVGEARRFGLGAPTGIEVGRELAGLVPTRAWFERADPGPFRAGHSLTAAIGLGVVRVTPIQLAVAYAALANGGTVRTPQIVVSDVPAPARQVDVPAADLARIRAALRARASELYGLQASGVAGTLGASDSREFFLMSTAYIEAEDAPPDDEPRARPIRMPETNGWFAGFAPADAPEVAIVVLVQGRSFADHRTASAIADDTLRAYFAGKERGSR</sequence>
<keyword evidence="2" id="KW-0645">Protease</keyword>